<dbReference type="EMBL" id="KQ087199">
    <property type="protein sequence ID" value="KLT43009.1"/>
    <property type="molecule type" value="Genomic_DNA"/>
</dbReference>
<evidence type="ECO:0000256" key="1">
    <source>
        <dbReference type="SAM" id="SignalP"/>
    </source>
</evidence>
<dbReference type="AlphaFoldDB" id="A0A0J1B5N9"/>
<dbReference type="OrthoDB" id="4199702at2759"/>
<feature type="signal peptide" evidence="1">
    <location>
        <begin position="1"/>
        <end position="18"/>
    </location>
</feature>
<sequence>MLRLYPIDLLVLATPAFGGLIPRATENSLVARQNLTCEPGETVCPNTHYCVNLNIDAAHCGACGRDCGTHWAYCTGGECICRNTMGRRMCWDDPPCRDFDFDVNNCGACDVKCASNEICEDYKCSTCPENMQICNIGSLYHPVAGCVDQSTDPSNCGGCRYRVRTERERS</sequence>
<dbReference type="Proteomes" id="UP000053611">
    <property type="component" value="Unassembled WGS sequence"/>
</dbReference>
<keyword evidence="1" id="KW-0732">Signal</keyword>
<evidence type="ECO:0008006" key="4">
    <source>
        <dbReference type="Google" id="ProtNLM"/>
    </source>
</evidence>
<reference evidence="2 3" key="1">
    <citation type="submission" date="2015-03" db="EMBL/GenBank/DDBJ databases">
        <title>Genomics and transcriptomics of the oil-accumulating basidiomycete yeast T. oleaginosus allow insights into substrate utilization and the diverse evolutionary trajectories of mating systems in fungi.</title>
        <authorList>
            <consortium name="DOE Joint Genome Institute"/>
            <person name="Kourist R."/>
            <person name="Kracht O."/>
            <person name="Bracharz F."/>
            <person name="Lipzen A."/>
            <person name="Nolan M."/>
            <person name="Ohm R."/>
            <person name="Grigoriev I."/>
            <person name="Sun S."/>
            <person name="Heitman J."/>
            <person name="Bruck T."/>
            <person name="Nowrousian M."/>
        </authorList>
    </citation>
    <scope>NUCLEOTIDE SEQUENCE [LARGE SCALE GENOMIC DNA]</scope>
    <source>
        <strain evidence="2 3">IBC0246</strain>
    </source>
</reference>
<keyword evidence="3" id="KW-1185">Reference proteome</keyword>
<evidence type="ECO:0000313" key="2">
    <source>
        <dbReference type="EMBL" id="KLT43009.1"/>
    </source>
</evidence>
<name>A0A0J1B5N9_9TREE</name>
<protein>
    <recommendedName>
        <fullName evidence="4">TNFR-Cys domain-containing protein</fullName>
    </recommendedName>
</protein>
<proteinExistence type="predicted"/>
<gene>
    <name evidence="2" type="ORF">CC85DRAFT_69991</name>
</gene>
<accession>A0A0J1B5N9</accession>
<evidence type="ECO:0000313" key="3">
    <source>
        <dbReference type="Proteomes" id="UP000053611"/>
    </source>
</evidence>
<organism evidence="2 3">
    <name type="scientific">Cutaneotrichosporon oleaginosum</name>
    <dbReference type="NCBI Taxonomy" id="879819"/>
    <lineage>
        <taxon>Eukaryota</taxon>
        <taxon>Fungi</taxon>
        <taxon>Dikarya</taxon>
        <taxon>Basidiomycota</taxon>
        <taxon>Agaricomycotina</taxon>
        <taxon>Tremellomycetes</taxon>
        <taxon>Trichosporonales</taxon>
        <taxon>Trichosporonaceae</taxon>
        <taxon>Cutaneotrichosporon</taxon>
    </lineage>
</organism>
<feature type="chain" id="PRO_5005247864" description="TNFR-Cys domain-containing protein" evidence="1">
    <location>
        <begin position="19"/>
        <end position="170"/>
    </location>
</feature>